<dbReference type="AlphaFoldDB" id="A0A149QS57"/>
<dbReference type="RefSeq" id="WP_062497443.1">
    <property type="nucleotide sequence ID" value="NZ_LHZB01000118.1"/>
</dbReference>
<reference evidence="1 2" key="1">
    <citation type="submission" date="2015-06" db="EMBL/GenBank/DDBJ databases">
        <title>Improved classification and identification of acetic acid bacteria using matrix-assisted laser desorption/ionization time-of-flight mass spectrometry; Gluconobacter nephelii and Gluconobacter uchimurae are later heterotypic synonyms of Gluconobacter japonicus and Gluconobacter oxydans, respectively.</title>
        <authorList>
            <person name="Li L."/>
            <person name="Cleenwerck I."/>
            <person name="De Vuyst L."/>
            <person name="Vandamme P."/>
        </authorList>
    </citation>
    <scope>NUCLEOTIDE SEQUENCE [LARGE SCALE GENOMIC DNA]</scope>
    <source>
        <strain evidence="1 2">LMG 1764</strain>
    </source>
</reference>
<evidence type="ECO:0000313" key="2">
    <source>
        <dbReference type="Proteomes" id="UP000075573"/>
    </source>
</evidence>
<organism evidence="1 2">
    <name type="scientific">Gluconobacter potus</name>
    <dbReference type="NCBI Taxonomy" id="2724927"/>
    <lineage>
        <taxon>Bacteria</taxon>
        <taxon>Pseudomonadati</taxon>
        <taxon>Pseudomonadota</taxon>
        <taxon>Alphaproteobacteria</taxon>
        <taxon>Acetobacterales</taxon>
        <taxon>Acetobacteraceae</taxon>
        <taxon>Gluconobacter</taxon>
    </lineage>
</organism>
<dbReference type="EMBL" id="LHZB01000118">
    <property type="protein sequence ID" value="KXV00149.1"/>
    <property type="molecule type" value="Genomic_DNA"/>
</dbReference>
<comment type="caution">
    <text evidence="1">The sequence shown here is derived from an EMBL/GenBank/DDBJ whole genome shotgun (WGS) entry which is preliminary data.</text>
</comment>
<accession>A0A149QS57</accession>
<name>A0A149QS57_9PROT</name>
<protein>
    <submittedName>
        <fullName evidence="1">Uncharacterized protein</fullName>
    </submittedName>
</protein>
<gene>
    <name evidence="1" type="ORF">AD929_13175</name>
</gene>
<sequence length="84" mass="9220">MSDENRDVTATVSETELYATGDDGFYVADTIEGITGFSIEELMAPESEIDSLLASRTPIDMQEAETLIEDRHVALLMAYDGPMN</sequence>
<evidence type="ECO:0000313" key="1">
    <source>
        <dbReference type="EMBL" id="KXV00149.1"/>
    </source>
</evidence>
<dbReference type="Proteomes" id="UP000075573">
    <property type="component" value="Unassembled WGS sequence"/>
</dbReference>
<proteinExistence type="predicted"/>
<dbReference type="PATRIC" id="fig|442.7.peg.3449"/>